<reference evidence="7 8" key="1">
    <citation type="submission" date="2019-11" db="EMBL/GenBank/DDBJ databases">
        <authorList>
            <person name="Jiang L.-Q."/>
        </authorList>
    </citation>
    <scope>NUCLEOTIDE SEQUENCE [LARGE SCALE GENOMIC DNA]</scope>
    <source>
        <strain evidence="7 8">YIM 132087</strain>
    </source>
</reference>
<comment type="similarity">
    <text evidence="2">Belongs to the metallo-dependent hydrolases superfamily. Adenosine and AMP deaminases family.</text>
</comment>
<evidence type="ECO:0000313" key="7">
    <source>
        <dbReference type="EMBL" id="MTD17049.1"/>
    </source>
</evidence>
<keyword evidence="3" id="KW-0479">Metal-binding</keyword>
<proteinExistence type="inferred from homology"/>
<dbReference type="NCBIfam" id="TIGR01430">
    <property type="entry name" value="aden_deam"/>
    <property type="match status" value="1"/>
</dbReference>
<protein>
    <submittedName>
        <fullName evidence="7">Adenosine deaminase</fullName>
        <ecNumber evidence="7">3.5.4.4</ecNumber>
    </submittedName>
</protein>
<dbReference type="InterPro" id="IPR032466">
    <property type="entry name" value="Metal_Hydrolase"/>
</dbReference>
<feature type="domain" description="Adenosine deaminase" evidence="6">
    <location>
        <begin position="8"/>
        <end position="317"/>
    </location>
</feature>
<dbReference type="SUPFAM" id="SSF51556">
    <property type="entry name" value="Metallo-dependent hydrolases"/>
    <property type="match status" value="1"/>
</dbReference>
<keyword evidence="5" id="KW-0862">Zinc</keyword>
<evidence type="ECO:0000256" key="4">
    <source>
        <dbReference type="ARBA" id="ARBA00022801"/>
    </source>
</evidence>
<dbReference type="Gene3D" id="3.20.20.140">
    <property type="entry name" value="Metal-dependent hydrolases"/>
    <property type="match status" value="1"/>
</dbReference>
<keyword evidence="4 7" id="KW-0378">Hydrolase</keyword>
<dbReference type="RefSeq" id="WP_154771053.1">
    <property type="nucleotide sequence ID" value="NZ_WLYK01000013.1"/>
</dbReference>
<dbReference type="PANTHER" id="PTHR43114">
    <property type="entry name" value="ADENINE DEAMINASE"/>
    <property type="match status" value="1"/>
</dbReference>
<keyword evidence="8" id="KW-1185">Reference proteome</keyword>
<comment type="caution">
    <text evidence="7">The sequence shown here is derived from an EMBL/GenBank/DDBJ whole genome shotgun (WGS) entry which is preliminary data.</text>
</comment>
<evidence type="ECO:0000259" key="6">
    <source>
        <dbReference type="Pfam" id="PF00962"/>
    </source>
</evidence>
<dbReference type="PANTHER" id="PTHR43114:SF6">
    <property type="entry name" value="ADENINE DEAMINASE"/>
    <property type="match status" value="1"/>
</dbReference>
<dbReference type="Proteomes" id="UP000460221">
    <property type="component" value="Unassembled WGS sequence"/>
</dbReference>
<dbReference type="InterPro" id="IPR001365">
    <property type="entry name" value="A_deaminase_dom"/>
</dbReference>
<name>A0A7K1FUM6_9ACTN</name>
<accession>A0A7K1FUM6</accession>
<dbReference type="InterPro" id="IPR006330">
    <property type="entry name" value="Ado/ade_deaminase"/>
</dbReference>
<dbReference type="Pfam" id="PF00962">
    <property type="entry name" value="A_deaminase"/>
    <property type="match status" value="1"/>
</dbReference>
<dbReference type="GO" id="GO:0016814">
    <property type="term" value="F:hydrolase activity, acting on carbon-nitrogen (but not peptide) bonds, in cyclic amidines"/>
    <property type="evidence" value="ECO:0007669"/>
    <property type="project" value="UniProtKB-ARBA"/>
</dbReference>
<evidence type="ECO:0000256" key="1">
    <source>
        <dbReference type="ARBA" id="ARBA00001947"/>
    </source>
</evidence>
<evidence type="ECO:0000256" key="3">
    <source>
        <dbReference type="ARBA" id="ARBA00022723"/>
    </source>
</evidence>
<evidence type="ECO:0000256" key="5">
    <source>
        <dbReference type="ARBA" id="ARBA00022833"/>
    </source>
</evidence>
<dbReference type="EMBL" id="WLYK01000013">
    <property type="protein sequence ID" value="MTD17049.1"/>
    <property type="molecule type" value="Genomic_DNA"/>
</dbReference>
<dbReference type="AlphaFoldDB" id="A0A7K1FUM6"/>
<organism evidence="7 8">
    <name type="scientific">Nakamurella alba</name>
    <dbReference type="NCBI Taxonomy" id="2665158"/>
    <lineage>
        <taxon>Bacteria</taxon>
        <taxon>Bacillati</taxon>
        <taxon>Actinomycetota</taxon>
        <taxon>Actinomycetes</taxon>
        <taxon>Nakamurellales</taxon>
        <taxon>Nakamurellaceae</taxon>
        <taxon>Nakamurella</taxon>
    </lineage>
</organism>
<comment type="cofactor">
    <cofactor evidence="1">
        <name>Zn(2+)</name>
        <dbReference type="ChEBI" id="CHEBI:29105"/>
    </cofactor>
</comment>
<evidence type="ECO:0000256" key="2">
    <source>
        <dbReference type="ARBA" id="ARBA00006676"/>
    </source>
</evidence>
<dbReference type="GO" id="GO:0046872">
    <property type="term" value="F:metal ion binding"/>
    <property type="evidence" value="ECO:0007669"/>
    <property type="project" value="UniProtKB-KW"/>
</dbReference>
<sequence length="326" mass="34793">MRDLGTLPKAHLHLHLEAGMRHSTLVDLAAQKGLEVPVIGGYGNFTAFAGTYELATEVLQTRADWERLADEMLTDAAAEGCVHIEPAFWAARYRDHFGTDRDVWTTVIEVFTEAAARHGVGIGFVSAIDRVIDDADAAAEVARLAVELAPLGVVGIGLHNDEIDHPPTDFVEAFAIARAGGLRSVPHAGELDEGRHVLDAVEQLGAVRVAHGVRAGEVPGLVERLAAQRICLDICPTSNRLLGVVPDTTAHPIRELMAAGVPVTLNADDPLLFDATILGEYVLAREVLGFDDTTLALIARTSIEFSAMPTAAKDSALLAVENWLAA</sequence>
<dbReference type="GO" id="GO:0019239">
    <property type="term" value="F:deaminase activity"/>
    <property type="evidence" value="ECO:0007669"/>
    <property type="project" value="InterPro"/>
</dbReference>
<gene>
    <name evidence="7" type="primary">add</name>
    <name evidence="7" type="ORF">GIS00_24235</name>
</gene>
<evidence type="ECO:0000313" key="8">
    <source>
        <dbReference type="Proteomes" id="UP000460221"/>
    </source>
</evidence>
<dbReference type="EC" id="3.5.4.4" evidence="7"/>